<dbReference type="SUPFAM" id="SSF52540">
    <property type="entry name" value="P-loop containing nucleoside triphosphate hydrolases"/>
    <property type="match status" value="1"/>
</dbReference>
<keyword evidence="1" id="KW-1133">Transmembrane helix</keyword>
<dbReference type="Gene3D" id="3.40.50.300">
    <property type="entry name" value="P-loop containing nucleotide triphosphate hydrolases"/>
    <property type="match status" value="1"/>
</dbReference>
<dbReference type="EMBL" id="CP079105">
    <property type="protein sequence ID" value="QXQ15223.1"/>
    <property type="molecule type" value="Genomic_DNA"/>
</dbReference>
<dbReference type="Proteomes" id="UP000887023">
    <property type="component" value="Chromosome"/>
</dbReference>
<gene>
    <name evidence="2" type="ORF">KV203_07825</name>
</gene>
<dbReference type="PANTHER" id="PTHR32309:SF31">
    <property type="entry name" value="CAPSULAR EXOPOLYSACCHARIDE FAMILY"/>
    <property type="match status" value="1"/>
</dbReference>
<sequence>MMHNGFRLLLRRLWWIPPATMLLGLAIAAAITAALPRLYTATATLFVGSTGGTSSIESYQGGEFSAQRTESYVHILTSETLGKRVADVLDLPFSGAQMAAKVGATAVPKTVLIEVSVTDGSAVRAATIANAYATQFIEYVTPLETPTGQAKPRVTVQTIGPAEAPQRASSPQWTDNLIYGGMAGLALGIAILVAMHLADSRVRDPAMLTEVTGLPTLGPVRVEPRKPGKRKAQLRSWDTPEAEAFRKARVQLQALGADRSVFIVTGADDGVDTTGVALDLAVAFAETGRATVLLSIGPTAALSEVGLPVSAEPGLSDLVEGRVAPDEIVQRTLHPRLFVVVGGPDVDGCLATLRAADTIGWLVRSFRYVVIATPPVGSSSAAAVLSQENSATVLAVHRSVARRREVRQAARELAYSPAAPVAGLLVD</sequence>
<name>A0ABX8SBR3_9ACTN</name>
<keyword evidence="1" id="KW-0472">Membrane</keyword>
<proteinExistence type="predicted"/>
<evidence type="ECO:0008006" key="4">
    <source>
        <dbReference type="Google" id="ProtNLM"/>
    </source>
</evidence>
<protein>
    <recommendedName>
        <fullName evidence="4">Capsular polysaccharide biosynthesis protein</fullName>
    </recommendedName>
</protein>
<organism evidence="2 3">
    <name type="scientific">Skermania pinensis</name>
    <dbReference type="NCBI Taxonomy" id="39122"/>
    <lineage>
        <taxon>Bacteria</taxon>
        <taxon>Bacillati</taxon>
        <taxon>Actinomycetota</taxon>
        <taxon>Actinomycetes</taxon>
        <taxon>Mycobacteriales</taxon>
        <taxon>Gordoniaceae</taxon>
        <taxon>Skermania</taxon>
    </lineage>
</organism>
<keyword evidence="1" id="KW-0812">Transmembrane</keyword>
<evidence type="ECO:0000313" key="3">
    <source>
        <dbReference type="Proteomes" id="UP000887023"/>
    </source>
</evidence>
<dbReference type="PANTHER" id="PTHR32309">
    <property type="entry name" value="TYROSINE-PROTEIN KINASE"/>
    <property type="match status" value="1"/>
</dbReference>
<dbReference type="InterPro" id="IPR027417">
    <property type="entry name" value="P-loop_NTPase"/>
</dbReference>
<dbReference type="InterPro" id="IPR050445">
    <property type="entry name" value="Bact_polysacc_biosynth/exp"/>
</dbReference>
<reference evidence="2" key="1">
    <citation type="submission" date="2021-07" db="EMBL/GenBank/DDBJ databases">
        <title>Candidatus Kaistella beijingensis sp. nov. isolated from a municipal wastewater treatment plant is involved in sludge foaming.</title>
        <authorList>
            <person name="Song Y."/>
            <person name="Liu S.-J."/>
        </authorList>
    </citation>
    <scope>NUCLEOTIDE SEQUENCE</scope>
    <source>
        <strain evidence="2">DSM 43998</strain>
    </source>
</reference>
<accession>A0ABX8SBR3</accession>
<keyword evidence="3" id="KW-1185">Reference proteome</keyword>
<feature type="transmembrane region" description="Helical" evidence="1">
    <location>
        <begin position="177"/>
        <end position="198"/>
    </location>
</feature>
<evidence type="ECO:0000313" key="2">
    <source>
        <dbReference type="EMBL" id="QXQ15223.1"/>
    </source>
</evidence>
<dbReference type="RefSeq" id="WP_066471630.1">
    <property type="nucleotide sequence ID" value="NZ_CBCRUZ010000001.1"/>
</dbReference>
<evidence type="ECO:0000256" key="1">
    <source>
        <dbReference type="SAM" id="Phobius"/>
    </source>
</evidence>